<evidence type="ECO:0000256" key="1">
    <source>
        <dbReference type="SAM" id="MobiDB-lite"/>
    </source>
</evidence>
<evidence type="ECO:0000256" key="2">
    <source>
        <dbReference type="SAM" id="Phobius"/>
    </source>
</evidence>
<keyword evidence="2" id="KW-0812">Transmembrane</keyword>
<feature type="compositionally biased region" description="Polar residues" evidence="1">
    <location>
        <begin position="679"/>
        <end position="693"/>
    </location>
</feature>
<dbReference type="InterPro" id="IPR007658">
    <property type="entry name" value="DUF594"/>
</dbReference>
<feature type="transmembrane region" description="Helical" evidence="2">
    <location>
        <begin position="277"/>
        <end position="298"/>
    </location>
</feature>
<dbReference type="InterPro" id="IPR025315">
    <property type="entry name" value="DUF4220"/>
</dbReference>
<feature type="domain" description="DUF4220" evidence="3">
    <location>
        <begin position="32"/>
        <end position="345"/>
    </location>
</feature>
<feature type="transmembrane region" description="Helical" evidence="2">
    <location>
        <begin position="241"/>
        <end position="265"/>
    </location>
</feature>
<proteinExistence type="predicted"/>
<reference evidence="4 5" key="1">
    <citation type="submission" date="2020-10" db="EMBL/GenBank/DDBJ databases">
        <title>Plant Genome Project.</title>
        <authorList>
            <person name="Zhang R.-G."/>
        </authorList>
    </citation>
    <scope>NUCLEOTIDE SEQUENCE [LARGE SCALE GENOMIC DNA]</scope>
    <source>
        <strain evidence="4">FAFU-HL-1</strain>
        <tissue evidence="4">Leaf</tissue>
    </source>
</reference>
<accession>A0A835MIU6</accession>
<protein>
    <recommendedName>
        <fullName evidence="3">DUF4220 domain-containing protein</fullName>
    </recommendedName>
</protein>
<organism evidence="4 5">
    <name type="scientific">Salix dunnii</name>
    <dbReference type="NCBI Taxonomy" id="1413687"/>
    <lineage>
        <taxon>Eukaryota</taxon>
        <taxon>Viridiplantae</taxon>
        <taxon>Streptophyta</taxon>
        <taxon>Embryophyta</taxon>
        <taxon>Tracheophyta</taxon>
        <taxon>Spermatophyta</taxon>
        <taxon>Magnoliopsida</taxon>
        <taxon>eudicotyledons</taxon>
        <taxon>Gunneridae</taxon>
        <taxon>Pentapetalae</taxon>
        <taxon>rosids</taxon>
        <taxon>fabids</taxon>
        <taxon>Malpighiales</taxon>
        <taxon>Salicaceae</taxon>
        <taxon>Saliceae</taxon>
        <taxon>Salix</taxon>
    </lineage>
</organism>
<name>A0A835MIU6_9ROSI</name>
<keyword evidence="5" id="KW-1185">Reference proteome</keyword>
<feature type="region of interest" description="Disordered" evidence="1">
    <location>
        <begin position="648"/>
        <end position="693"/>
    </location>
</feature>
<evidence type="ECO:0000313" key="4">
    <source>
        <dbReference type="EMBL" id="KAF9668122.1"/>
    </source>
</evidence>
<dbReference type="Pfam" id="PF04578">
    <property type="entry name" value="DUF594"/>
    <property type="match status" value="1"/>
</dbReference>
<sequence length="693" mass="78354">MSHIKYYLQTILIIFGPLRKTIAIVWIRILIWSASLSADMVATFALGNLARSQRDSSGDGSKKANNSIQSLWAPFLLLHLGGPDTITAYSIEDNELWLRHLLGLVVQVGVAFYVFSRSWGNGILPFIAIPMFIVGIIKYSERTWVLWSSCSKSLRNSSLLGFWTSFLRTTKPESDQQREYLRQAYTFFHISKFTMQDLVPTSMYLMLSHLRFSEIPADIALKVVEVELGLIYDMLYTKAPLIYSISGIILRCISFLLYITAFIIFQVKIEKHAYSSIDVAITYLLFVAAAFLELYALLCLVFSDHTLIWLVDKGGNAWASAIYSWVRKSTTSKRWSRSISQYSLATICTENKPRKCLELVGIDEMMRQMNVNRKDLNGGLHEFIFKHLQKKAKEENLNLLDKKIRSKITGQRGDGVLERMGVLQNYKWCTIELEFSQSILVWHLATEICYLDNTSVQKDASNEKDDASNVSRSKCLSDYMMYLLVIRPNMLSIGFGEKEYKHTLIMLSDKITTQNSINTDYTAVNHGFMLAKQLLESTLEKHSAVEGGPVLAKQLESILESKKRWEMIEEVWMEMLTYAAAHCPWKEHAHALRRGGELLTHVCFLMLHLRFSQQYEFKLSDDIVFQAYKYLLEVRPFGGAIGYATSNGGNEGGGGSGIGGGSDRSGGEPSFGNGDGNGRSDNTIPAQAALTQY</sequence>
<dbReference type="EMBL" id="JADGMS010000015">
    <property type="protein sequence ID" value="KAF9668122.1"/>
    <property type="molecule type" value="Genomic_DNA"/>
</dbReference>
<feature type="compositionally biased region" description="Gly residues" evidence="1">
    <location>
        <begin position="649"/>
        <end position="664"/>
    </location>
</feature>
<gene>
    <name evidence="4" type="ORF">SADUNF_Sadunf15G0095600</name>
</gene>
<dbReference type="Proteomes" id="UP000657918">
    <property type="component" value="Unassembled WGS sequence"/>
</dbReference>
<keyword evidence="2" id="KW-1133">Transmembrane helix</keyword>
<dbReference type="PANTHER" id="PTHR31325">
    <property type="entry name" value="OS01G0798800 PROTEIN-RELATED"/>
    <property type="match status" value="1"/>
</dbReference>
<evidence type="ECO:0000313" key="5">
    <source>
        <dbReference type="Proteomes" id="UP000657918"/>
    </source>
</evidence>
<dbReference type="OrthoDB" id="841045at2759"/>
<dbReference type="Pfam" id="PF13968">
    <property type="entry name" value="DUF4220"/>
    <property type="match status" value="1"/>
</dbReference>
<feature type="transmembrane region" description="Helical" evidence="2">
    <location>
        <begin position="97"/>
        <end position="115"/>
    </location>
</feature>
<feature type="transmembrane region" description="Helical" evidence="2">
    <location>
        <begin position="122"/>
        <end position="139"/>
    </location>
</feature>
<comment type="caution">
    <text evidence="4">The sequence shown here is derived from an EMBL/GenBank/DDBJ whole genome shotgun (WGS) entry which is preliminary data.</text>
</comment>
<evidence type="ECO:0000259" key="3">
    <source>
        <dbReference type="Pfam" id="PF13968"/>
    </source>
</evidence>
<dbReference type="AlphaFoldDB" id="A0A835MIU6"/>
<keyword evidence="2" id="KW-0472">Membrane</keyword>